<dbReference type="HOGENOM" id="CLU_144984_0_0_1"/>
<feature type="transmembrane region" description="Helical" evidence="1">
    <location>
        <begin position="36"/>
        <end position="58"/>
    </location>
</feature>
<keyword evidence="3" id="KW-1185">Reference proteome</keyword>
<dbReference type="RefSeq" id="XP_013320151.1">
    <property type="nucleotide sequence ID" value="XM_013464697.1"/>
</dbReference>
<keyword evidence="1" id="KW-0472">Membrane</keyword>
<gene>
    <name evidence="2" type="ORF">PV05_04009</name>
</gene>
<evidence type="ECO:0000256" key="1">
    <source>
        <dbReference type="SAM" id="Phobius"/>
    </source>
</evidence>
<dbReference type="OrthoDB" id="4909484at2759"/>
<feature type="transmembrane region" description="Helical" evidence="1">
    <location>
        <begin position="122"/>
        <end position="143"/>
    </location>
</feature>
<reference evidence="2 3" key="1">
    <citation type="submission" date="2015-01" db="EMBL/GenBank/DDBJ databases">
        <title>The Genome Sequence of Exophiala xenobiotica CBS118157.</title>
        <authorList>
            <consortium name="The Broad Institute Genomics Platform"/>
            <person name="Cuomo C."/>
            <person name="de Hoog S."/>
            <person name="Gorbushina A."/>
            <person name="Stielow B."/>
            <person name="Teixiera M."/>
            <person name="Abouelleil A."/>
            <person name="Chapman S.B."/>
            <person name="Priest M."/>
            <person name="Young S.K."/>
            <person name="Wortman J."/>
            <person name="Nusbaum C."/>
            <person name="Birren B."/>
        </authorList>
    </citation>
    <scope>NUCLEOTIDE SEQUENCE [LARGE SCALE GENOMIC DNA]</scope>
    <source>
        <strain evidence="2 3">CBS 118157</strain>
    </source>
</reference>
<dbReference type="EMBL" id="KN847318">
    <property type="protein sequence ID" value="KIW59567.1"/>
    <property type="molecule type" value="Genomic_DNA"/>
</dbReference>
<protein>
    <submittedName>
        <fullName evidence="2">Uncharacterized protein</fullName>
    </submittedName>
</protein>
<organism evidence="2 3">
    <name type="scientific">Exophiala xenobiotica</name>
    <dbReference type="NCBI Taxonomy" id="348802"/>
    <lineage>
        <taxon>Eukaryota</taxon>
        <taxon>Fungi</taxon>
        <taxon>Dikarya</taxon>
        <taxon>Ascomycota</taxon>
        <taxon>Pezizomycotina</taxon>
        <taxon>Eurotiomycetes</taxon>
        <taxon>Chaetothyriomycetidae</taxon>
        <taxon>Chaetothyriales</taxon>
        <taxon>Herpotrichiellaceae</taxon>
        <taxon>Exophiala</taxon>
    </lineage>
</organism>
<keyword evidence="1" id="KW-1133">Transmembrane helix</keyword>
<dbReference type="GeneID" id="25325917"/>
<evidence type="ECO:0000313" key="3">
    <source>
        <dbReference type="Proteomes" id="UP000054342"/>
    </source>
</evidence>
<proteinExistence type="predicted"/>
<evidence type="ECO:0000313" key="2">
    <source>
        <dbReference type="EMBL" id="KIW59567.1"/>
    </source>
</evidence>
<name>A0A0D2DBB6_9EURO</name>
<accession>A0A0D2DBB6</accession>
<sequence>MTQHRAGLQLIASGAGMLFLGLLWGPHIPNTPFPRLAVTAHVGAMTIGCMIFITGLLVEQTDILELSPLQQTFVVWGMNSGWITVTTEAVNAYWGAKHILPIAASQAGSSGAAEWQEAVVSITHMVAGPVMIVGFGVLVYELFMGKKGLDLMGMTKEKAESLSKRLN</sequence>
<feature type="transmembrane region" description="Helical" evidence="1">
    <location>
        <begin position="6"/>
        <end position="24"/>
    </location>
</feature>
<keyword evidence="1" id="KW-0812">Transmembrane</keyword>
<dbReference type="AlphaFoldDB" id="A0A0D2DBB6"/>
<dbReference type="Proteomes" id="UP000054342">
    <property type="component" value="Unassembled WGS sequence"/>
</dbReference>